<keyword evidence="3" id="KW-1185">Reference proteome</keyword>
<geneLocation type="plasmid" evidence="2">
    <name>unnamed1</name>
</geneLocation>
<evidence type="ECO:0000313" key="3">
    <source>
        <dbReference type="Proteomes" id="UP000291758"/>
    </source>
</evidence>
<evidence type="ECO:0000313" key="2">
    <source>
        <dbReference type="EMBL" id="QAY64997.1"/>
    </source>
</evidence>
<gene>
    <name evidence="2" type="ORF">ET495_17400</name>
</gene>
<keyword evidence="1" id="KW-0472">Membrane</keyword>
<reference evidence="2 3" key="1">
    <citation type="submission" date="2019-01" db="EMBL/GenBank/DDBJ databases">
        <title>Genome sequencing of strain 2JSPR-7.</title>
        <authorList>
            <person name="Heo J."/>
            <person name="Kim S.-J."/>
            <person name="Kim J.-S."/>
            <person name="Hong S.-B."/>
            <person name="Kwon S.-W."/>
        </authorList>
    </citation>
    <scope>NUCLEOTIDE SEQUENCE [LARGE SCALE GENOMIC DNA]</scope>
    <source>
        <strain evidence="2 3">2JSPR-7</strain>
        <plasmid evidence="2 3">unnamed1</plasmid>
    </source>
</reference>
<dbReference type="Proteomes" id="UP000291758">
    <property type="component" value="Plasmid unnamed1"/>
</dbReference>
<keyword evidence="2" id="KW-0614">Plasmid</keyword>
<evidence type="ECO:0000256" key="1">
    <source>
        <dbReference type="SAM" id="Phobius"/>
    </source>
</evidence>
<keyword evidence="1" id="KW-0812">Transmembrane</keyword>
<feature type="transmembrane region" description="Helical" evidence="1">
    <location>
        <begin position="12"/>
        <end position="32"/>
    </location>
</feature>
<keyword evidence="1" id="KW-1133">Transmembrane helix</keyword>
<feature type="transmembrane region" description="Helical" evidence="1">
    <location>
        <begin position="38"/>
        <end position="61"/>
    </location>
</feature>
<name>A0A4P6EWN9_9MICO</name>
<dbReference type="KEGG" id="xyl:ET495_17400"/>
<evidence type="ECO:0008006" key="4">
    <source>
        <dbReference type="Google" id="ProtNLM"/>
    </source>
</evidence>
<protein>
    <recommendedName>
        <fullName evidence="4">Cardiolipin synthase N-terminal domain-containing protein</fullName>
    </recommendedName>
</protein>
<proteinExistence type="predicted"/>
<dbReference type="AlphaFoldDB" id="A0A4P6EWN9"/>
<sequence>MNLLAPTIWDIALGLATLAAVALTAISLMSVLRSDREGGVVLGGILLVLFVPVIGPIAWLASASRYRALARH</sequence>
<dbReference type="EMBL" id="CP035496">
    <property type="protein sequence ID" value="QAY64997.1"/>
    <property type="molecule type" value="Genomic_DNA"/>
</dbReference>
<organism evidence="2 3">
    <name type="scientific">Xylanimonas allomyrinae</name>
    <dbReference type="NCBI Taxonomy" id="2509459"/>
    <lineage>
        <taxon>Bacteria</taxon>
        <taxon>Bacillati</taxon>
        <taxon>Actinomycetota</taxon>
        <taxon>Actinomycetes</taxon>
        <taxon>Micrococcales</taxon>
        <taxon>Promicromonosporaceae</taxon>
        <taxon>Xylanimonas</taxon>
    </lineage>
</organism>
<accession>A0A4P6EWN9</accession>